<dbReference type="EMBL" id="VSRR010003313">
    <property type="protein sequence ID" value="MPC35616.1"/>
    <property type="molecule type" value="Genomic_DNA"/>
</dbReference>
<protein>
    <submittedName>
        <fullName evidence="1">Uncharacterized protein</fullName>
    </submittedName>
</protein>
<accession>A0A5B7EQX9</accession>
<organism evidence="1 2">
    <name type="scientific">Portunus trituberculatus</name>
    <name type="common">Swimming crab</name>
    <name type="synonym">Neptunus trituberculatus</name>
    <dbReference type="NCBI Taxonomy" id="210409"/>
    <lineage>
        <taxon>Eukaryota</taxon>
        <taxon>Metazoa</taxon>
        <taxon>Ecdysozoa</taxon>
        <taxon>Arthropoda</taxon>
        <taxon>Crustacea</taxon>
        <taxon>Multicrustacea</taxon>
        <taxon>Malacostraca</taxon>
        <taxon>Eumalacostraca</taxon>
        <taxon>Eucarida</taxon>
        <taxon>Decapoda</taxon>
        <taxon>Pleocyemata</taxon>
        <taxon>Brachyura</taxon>
        <taxon>Eubrachyura</taxon>
        <taxon>Portunoidea</taxon>
        <taxon>Portunidae</taxon>
        <taxon>Portuninae</taxon>
        <taxon>Portunus</taxon>
    </lineage>
</organism>
<dbReference type="Proteomes" id="UP000324222">
    <property type="component" value="Unassembled WGS sequence"/>
</dbReference>
<name>A0A5B7EQX9_PORTR</name>
<evidence type="ECO:0000313" key="1">
    <source>
        <dbReference type="EMBL" id="MPC35616.1"/>
    </source>
</evidence>
<proteinExistence type="predicted"/>
<dbReference type="AlphaFoldDB" id="A0A5B7EQX9"/>
<evidence type="ECO:0000313" key="2">
    <source>
        <dbReference type="Proteomes" id="UP000324222"/>
    </source>
</evidence>
<keyword evidence="2" id="KW-1185">Reference proteome</keyword>
<gene>
    <name evidence="1" type="ORF">E2C01_029043</name>
</gene>
<sequence>MTQMRPLSSQALILELPPSTSFPAFLKACLFLIIKMDVRTDASPTRPPTVSSPLSPRFDPPHPIFASAITTIITATDGGTKLHSCTSAGVVRVRPTAIRVTLRPRGDLCKAGEGLLVPLSGGQDRDFTAPQN</sequence>
<reference evidence="1 2" key="1">
    <citation type="submission" date="2019-05" db="EMBL/GenBank/DDBJ databases">
        <title>Another draft genome of Portunus trituberculatus and its Hox gene families provides insights of decapod evolution.</title>
        <authorList>
            <person name="Jeong J.-H."/>
            <person name="Song I."/>
            <person name="Kim S."/>
            <person name="Choi T."/>
            <person name="Kim D."/>
            <person name="Ryu S."/>
            <person name="Kim W."/>
        </authorList>
    </citation>
    <scope>NUCLEOTIDE SEQUENCE [LARGE SCALE GENOMIC DNA]</scope>
    <source>
        <tissue evidence="1">Muscle</tissue>
    </source>
</reference>
<comment type="caution">
    <text evidence="1">The sequence shown here is derived from an EMBL/GenBank/DDBJ whole genome shotgun (WGS) entry which is preliminary data.</text>
</comment>